<dbReference type="Gene3D" id="2.10.10.10">
    <property type="entry name" value="Fibronectin, type II, collagen-binding"/>
    <property type="match status" value="2"/>
</dbReference>
<dbReference type="SMART" id="SM00059">
    <property type="entry name" value="FN2"/>
    <property type="match status" value="1"/>
</dbReference>
<name>A0A7S2WDY2_9STRA</name>
<dbReference type="InterPro" id="IPR036943">
    <property type="entry name" value="FN_type2_sf"/>
</dbReference>
<feature type="region of interest" description="Disordered" evidence="3">
    <location>
        <begin position="764"/>
        <end position="800"/>
    </location>
</feature>
<organism evidence="6">
    <name type="scientific">Mucochytrium quahogii</name>
    <dbReference type="NCBI Taxonomy" id="96639"/>
    <lineage>
        <taxon>Eukaryota</taxon>
        <taxon>Sar</taxon>
        <taxon>Stramenopiles</taxon>
        <taxon>Bigyra</taxon>
        <taxon>Labyrinthulomycetes</taxon>
        <taxon>Thraustochytrida</taxon>
        <taxon>Thraustochytriidae</taxon>
        <taxon>Mucochytrium</taxon>
    </lineage>
</organism>
<accession>A0A7S2WDY2</accession>
<dbReference type="InterPro" id="IPR000562">
    <property type="entry name" value="FN_type2_dom"/>
</dbReference>
<feature type="signal peptide" evidence="4">
    <location>
        <begin position="1"/>
        <end position="16"/>
    </location>
</feature>
<feature type="compositionally biased region" description="Basic residues" evidence="3">
    <location>
        <begin position="953"/>
        <end position="971"/>
    </location>
</feature>
<feature type="compositionally biased region" description="Basic residues" evidence="3">
    <location>
        <begin position="770"/>
        <end position="789"/>
    </location>
</feature>
<evidence type="ECO:0000313" key="6">
    <source>
        <dbReference type="EMBL" id="CAD9682312.1"/>
    </source>
</evidence>
<feature type="compositionally biased region" description="Basic residues" evidence="3">
    <location>
        <begin position="600"/>
        <end position="616"/>
    </location>
</feature>
<feature type="compositionally biased region" description="Polar residues" evidence="3">
    <location>
        <begin position="989"/>
        <end position="1001"/>
    </location>
</feature>
<keyword evidence="2" id="KW-1015">Disulfide bond</keyword>
<proteinExistence type="predicted"/>
<evidence type="ECO:0000256" key="4">
    <source>
        <dbReference type="SAM" id="SignalP"/>
    </source>
</evidence>
<feature type="region of interest" description="Disordered" evidence="3">
    <location>
        <begin position="1027"/>
        <end position="1085"/>
    </location>
</feature>
<evidence type="ECO:0000256" key="1">
    <source>
        <dbReference type="ARBA" id="ARBA00022737"/>
    </source>
</evidence>
<feature type="chain" id="PRO_5031086418" description="Fibronectin type-II domain-containing protein" evidence="4">
    <location>
        <begin position="17"/>
        <end position="2445"/>
    </location>
</feature>
<sequence length="2445" mass="269443">MVRFWFLTLCLGVAVGDERMLGPRTQCHSTSENLLAGRNDKVCGYTPFWKNRRLCRRPTTHAKAEQRCRATNGRLCSRSEVFHGELIDRSNGEGCGLHIKYLWTSTRCGQDSYAIVTGNGVFFTCKPASSRAGRVRCCYDVPQTYYQTIQTALTNVQFSSFYNRLKSNIGNSYGKVSLTHLSRDSLVTVFQAKIEPKSSKRLYFSDMLDLVGGVGPIPAMCYNDDERCDRQSCDALPSCSFGVCSCLSTAIGAPKCIGDKELSLPIYLTQEPRSHVDIKYDATIFGLDFNFTLMEEACDDQCFEDLDCAKGNASFVLRPDGELVVEMPALDSDLTYDLLKGTSTKQKGVELVKQFIASDRRGPWKDLSLRHDLDLEFSDSLIGVTGTVDVECDNTRRKNLYHPKAQTKKHGAVLAAIRMDDTIFSKVSVPSSDLEPYSLCRAFQVFVRDTIDIGEETTMVRGSLTTNGVPETAWETQSTYGGTIDLSFTKDETSSSCGLYFTSYTQQDKPIEAVMKDIIECEASYKIFGSRKSDAKRLDGKYLSRDGELVATMNDQGLGRCDFTIPSGSGHEYASSKPLTVQFDLSIELEEEVEEERRRLKRKKRKKCKAKSKGKAKQNDAPAWGGRRRLEGDEEESLVHGSVTATFEGSTQVNIPLTTNIEGITTDVSIEETSDDSVVSSIATQSTVTFEVDGGTRRGGQKKADGSYDMIINEAQEVRSLFTIPASRAGNEQGSSTITLETDHSLVVETDDVVEDERILLSGRESRSLGGKKKKRKKVKSKSKSKAKQNKSPPWGGRRLLVDEDQLVHNEIKTTSTGFVATINRPLEEGDEDGIEVQLEYTDDDEESEEGSDRRMLGRRRRKKRKNKAKSKSKVKSNPAPSWGGRRQLFPREPKHHVATMTLVESNDNFAVGMDIPTSHILGDSQDEIFFDVEVELDLQVDNYVDNEETTTRTRRRKKRRKVKSKSRRNTRGASAPAWGGRRLGQEGNGASHSTVTFDSDNNVNIQNGIHGGTDIDVEAVIGGSDQEKGVDQESYSIQSGSNYNVGTSPDKSDNYPDGSFDLSESDQGLTADTTIPTNDLDAPDDDTAVPVTVHTNISLADEASGLLSQSTSDGKFTTTGSALGMTRRRRLSSSSSVSDFKTFVDLDQNFNVDLAFGSEASKIGIDTVVQEAPFKCVTDGGQSAYDSPCKFPFTYQGKRYTSCAPVASLSRKPYGFFSAKQPLKASTSKALWCATTKNLGTRSRRWGFCSCQNNSKKRRLGTDSKQTISTTVDYSFPEGERRRRLESVLHRSLAESSDQTGGVFQVAGSAESVTTNLVLPEVNLGARAEGDIPVETQMVVNRCTMNVKTSSCPSGKMFAAAMNSTTTLSQSGARRRRRLLMEGRRLETTTDRTVSTVITGETVDFSLPVGDIPAAKMKGIVTNEENSDSSNLSIDLVTGSLGKAGSLAVKKVLTGEKETSVSLPLPSGKSDELGDETESTIDIISEDRYQDGTVNKKVGTLKLKKKFFNDPDPEAEEETADVVLGAGGLEIDILISETNEDMNIGLESEVTTNGITMRTFNVSTDIKIENDSTSASDRKPSTIGMKENGELNVNIPVGKGGNLTLTMDVDDSVGGKSGKIVVNVDSRIDGVTENIIVNVTKKPGEDVPDVVKKIQPTAAPTASPTRSPVTSAPTFSGTHCKRISDPKKCRTDSRCTWFFNEMTGGEDQRCVARGYPCQFVSCGYCLDLHSCENSDAGIDGCRSRFSEGGLFSYCEHKTYPTPAPVPMPQALCSDFQSGSESGEICEKMTRTQCLKEVQLCKPEEIDVSDPDLAPSRERLSEEDHMRIIEEFKKARICNVSGWYRCPDQCSNQCASEKDVCLDAAPEFCRSSLKYGCDSNHPLTGIHIGMMCPGSCREYCHGCRDRDDRCYEVLQLGRFGGHPNNNKWHEGKTLMGFHLSRNTSLSCDSVVPLPNNMLIKEVCPRTCGICYDETENPDVRLRPAIKVHNSPAGDDASNFGRCVFPFSANGTTHHNCVPYGTLDPYNPDKEAHPTRGEVCATVDTYDKANSNGRLQWGYCTVGKRRRLVPLAHQCPQQAVDLSLLNQLDILHGLALGEVYSSQSTKIYARTDVNAEIQQGAGLVLQTLKATPTGETCTYVITVKSYEGVDYKTENPVNSEFLPWQVYNESLETTWTLGVVDGAPVWIPPRSLDKRHAWRITLSLSPFADSYFRARTEALSLEYASSFDVNRFLTSKRTDTSKGTGQYLQVATESSIYREFTLSNLPISMPGAGWTPINFGQDSLFNMLVLFRSFGPLKNLGRRFPKELVLKMDFCSCPGVVCTNPPVAVISQLDFRGADIGTVKSFGVFRWFEQMYFYGLRLLDLRDSNLRFENSRQCWPIPPCHFSMNCMLPRYANLCPLTVYPRGTPAPTFSGEPPTSFAPTIPDDIPPTIPVDAPTIPGEGFP</sequence>
<feature type="domain" description="Fibronectin type-II" evidence="5">
    <location>
        <begin position="1997"/>
        <end position="2061"/>
    </location>
</feature>
<evidence type="ECO:0000259" key="5">
    <source>
        <dbReference type="PROSITE" id="PS51092"/>
    </source>
</evidence>
<protein>
    <recommendedName>
        <fullName evidence="5">Fibronectin type-II domain-containing protein</fullName>
    </recommendedName>
</protein>
<feature type="compositionally biased region" description="Polar residues" evidence="3">
    <location>
        <begin position="1066"/>
        <end position="1078"/>
    </location>
</feature>
<dbReference type="SUPFAM" id="SSF57440">
    <property type="entry name" value="Kringle-like"/>
    <property type="match status" value="1"/>
</dbReference>
<feature type="compositionally biased region" description="Acidic residues" evidence="3">
    <location>
        <begin position="839"/>
        <end position="850"/>
    </location>
</feature>
<evidence type="ECO:0000256" key="3">
    <source>
        <dbReference type="SAM" id="MobiDB-lite"/>
    </source>
</evidence>
<feature type="domain" description="Fibronectin type-II" evidence="5">
    <location>
        <begin position="1185"/>
        <end position="1252"/>
    </location>
</feature>
<reference evidence="6" key="1">
    <citation type="submission" date="2021-01" db="EMBL/GenBank/DDBJ databases">
        <authorList>
            <person name="Corre E."/>
            <person name="Pelletier E."/>
            <person name="Niang G."/>
            <person name="Scheremetjew M."/>
            <person name="Finn R."/>
            <person name="Kale V."/>
            <person name="Holt S."/>
            <person name="Cochrane G."/>
            <person name="Meng A."/>
            <person name="Brown T."/>
            <person name="Cohen L."/>
        </authorList>
    </citation>
    <scope>NUCLEOTIDE SEQUENCE</scope>
    <source>
        <strain evidence="6">NY070348D</strain>
    </source>
</reference>
<feature type="region of interest" description="Disordered" evidence="3">
    <location>
        <begin position="600"/>
        <end position="637"/>
    </location>
</feature>
<dbReference type="PROSITE" id="PS51092">
    <property type="entry name" value="FN2_2"/>
    <property type="match status" value="2"/>
</dbReference>
<feature type="region of interest" description="Disordered" evidence="3">
    <location>
        <begin position="1658"/>
        <end position="1677"/>
    </location>
</feature>
<feature type="region of interest" description="Disordered" evidence="3">
    <location>
        <begin position="839"/>
        <end position="893"/>
    </location>
</feature>
<evidence type="ECO:0000256" key="2">
    <source>
        <dbReference type="ARBA" id="ARBA00023157"/>
    </source>
</evidence>
<keyword evidence="4" id="KW-0732">Signal</keyword>
<feature type="region of interest" description="Disordered" evidence="3">
    <location>
        <begin position="948"/>
        <end position="1001"/>
    </location>
</feature>
<dbReference type="InterPro" id="IPR013806">
    <property type="entry name" value="Kringle-like"/>
</dbReference>
<feature type="compositionally biased region" description="Basic residues" evidence="3">
    <location>
        <begin position="857"/>
        <end position="875"/>
    </location>
</feature>
<feature type="compositionally biased region" description="Polar residues" evidence="3">
    <location>
        <begin position="1659"/>
        <end position="1677"/>
    </location>
</feature>
<gene>
    <name evidence="6" type="ORF">QSP1433_LOCUS7649</name>
</gene>
<keyword evidence="1" id="KW-0677">Repeat</keyword>
<feature type="compositionally biased region" description="Polar residues" evidence="3">
    <location>
        <begin position="1034"/>
        <end position="1050"/>
    </location>
</feature>
<dbReference type="EMBL" id="HBHK01012123">
    <property type="protein sequence ID" value="CAD9682312.1"/>
    <property type="molecule type" value="Transcribed_RNA"/>
</dbReference>